<dbReference type="InterPro" id="IPR004375">
    <property type="entry name" value="NanQ/TabA/YiaL"/>
</dbReference>
<reference evidence="1 2" key="1">
    <citation type="submission" date="2018-04" db="EMBL/GenBank/DDBJ databases">
        <title>Novel Campyloabacter and Helicobacter Species and Strains.</title>
        <authorList>
            <person name="Mannion A.J."/>
            <person name="Shen Z."/>
            <person name="Fox J.G."/>
        </authorList>
    </citation>
    <scope>NUCLEOTIDE SEQUENCE [LARGE SCALE GENOMIC DNA]</scope>
    <source>
        <strain evidence="1 2">MIT 99-5101</strain>
    </source>
</reference>
<dbReference type="GO" id="GO:0005829">
    <property type="term" value="C:cytosol"/>
    <property type="evidence" value="ECO:0007669"/>
    <property type="project" value="TreeGrafter"/>
</dbReference>
<dbReference type="GeneID" id="82535401"/>
<evidence type="ECO:0000313" key="2">
    <source>
        <dbReference type="Proteomes" id="UP000256650"/>
    </source>
</evidence>
<dbReference type="PANTHER" id="PTHR34986:SF1">
    <property type="entry name" value="PROTEIN YIAL"/>
    <property type="match status" value="1"/>
</dbReference>
<accession>A0A3D8IDT8</accession>
<dbReference type="RefSeq" id="WP_115551290.1">
    <property type="nucleotide sequence ID" value="NZ_CAONBV010000017.1"/>
</dbReference>
<dbReference type="InterPro" id="IPR037012">
    <property type="entry name" value="NanQ/TabA/YiaL_sf"/>
</dbReference>
<gene>
    <name evidence="1" type="ORF">CQA43_03775</name>
</gene>
<dbReference type="Gene3D" id="2.60.120.370">
    <property type="entry name" value="YhcH/YjgK/YiaL"/>
    <property type="match status" value="1"/>
</dbReference>
<comment type="caution">
    <text evidence="1">The sequence shown here is derived from an EMBL/GenBank/DDBJ whole genome shotgun (WGS) entry which is preliminary data.</text>
</comment>
<dbReference type="EMBL" id="NXLS01000003">
    <property type="protein sequence ID" value="RDU63260.1"/>
    <property type="molecule type" value="Genomic_DNA"/>
</dbReference>
<dbReference type="Proteomes" id="UP000256650">
    <property type="component" value="Unassembled WGS sequence"/>
</dbReference>
<keyword evidence="2" id="KW-1185">Reference proteome</keyword>
<dbReference type="OrthoDB" id="6196468at2"/>
<dbReference type="SUPFAM" id="SSF51197">
    <property type="entry name" value="Clavaminate synthase-like"/>
    <property type="match status" value="1"/>
</dbReference>
<evidence type="ECO:0000313" key="1">
    <source>
        <dbReference type="EMBL" id="RDU63260.1"/>
    </source>
</evidence>
<dbReference type="PANTHER" id="PTHR34986">
    <property type="entry name" value="EVOLVED BETA-GALACTOSIDASE SUBUNIT BETA"/>
    <property type="match status" value="1"/>
</dbReference>
<dbReference type="AlphaFoldDB" id="A0A3D8IDT8"/>
<organism evidence="1 2">
    <name type="scientific">Helicobacter ganmani</name>
    <dbReference type="NCBI Taxonomy" id="60246"/>
    <lineage>
        <taxon>Bacteria</taxon>
        <taxon>Pseudomonadati</taxon>
        <taxon>Campylobacterota</taxon>
        <taxon>Epsilonproteobacteria</taxon>
        <taxon>Campylobacterales</taxon>
        <taxon>Helicobacteraceae</taxon>
        <taxon>Helicobacter</taxon>
    </lineage>
</organism>
<dbReference type="Pfam" id="PF04074">
    <property type="entry name" value="DUF386"/>
    <property type="match status" value="1"/>
</dbReference>
<proteinExistence type="predicted"/>
<protein>
    <submittedName>
        <fullName evidence="1">YhcH/YjgK/YiaL family protein</fullName>
    </submittedName>
</protein>
<name>A0A3D8IDT8_9HELI</name>
<sequence>MFLGYLPDVANKFKKNEVLSRIFGYLFDALDESSEVHQRIIALKAGEEFVVYFEGGVRAIEQAYNTKMPKEAFYESHSEMVDFQMVVFGKEIFFIAPNSLCEIKNPLDDARDLIEYHASAFLSSIQLFPGNLAVFESLDVHAGGISANAESSLVQKVVVKVPKQYVKLNF</sequence>